<dbReference type="EMBL" id="LAZR01007391">
    <property type="protein sequence ID" value="KKM85546.1"/>
    <property type="molecule type" value="Genomic_DNA"/>
</dbReference>
<dbReference type="PANTHER" id="PTHR11228:SF7">
    <property type="entry name" value="PQQA PEPTIDE CYCLASE"/>
    <property type="match status" value="1"/>
</dbReference>
<dbReference type="GO" id="GO:0006783">
    <property type="term" value="P:heme biosynthetic process"/>
    <property type="evidence" value="ECO:0007669"/>
    <property type="project" value="TreeGrafter"/>
</dbReference>
<dbReference type="InterPro" id="IPR058240">
    <property type="entry name" value="rSAM_sf"/>
</dbReference>
<dbReference type="PANTHER" id="PTHR11228">
    <property type="entry name" value="RADICAL SAM DOMAIN PROTEIN"/>
    <property type="match status" value="1"/>
</dbReference>
<dbReference type="SUPFAM" id="SSF102114">
    <property type="entry name" value="Radical SAM enzymes"/>
    <property type="match status" value="1"/>
</dbReference>
<organism evidence="1">
    <name type="scientific">marine sediment metagenome</name>
    <dbReference type="NCBI Taxonomy" id="412755"/>
    <lineage>
        <taxon>unclassified sequences</taxon>
        <taxon>metagenomes</taxon>
        <taxon>ecological metagenomes</taxon>
    </lineage>
</organism>
<dbReference type="Gene3D" id="3.20.20.70">
    <property type="entry name" value="Aldolase class I"/>
    <property type="match status" value="1"/>
</dbReference>
<gene>
    <name evidence="1" type="ORF">LCGC14_1287930</name>
</gene>
<comment type="caution">
    <text evidence="1">The sequence shown here is derived from an EMBL/GenBank/DDBJ whole genome shotgun (WGS) entry which is preliminary data.</text>
</comment>
<name>A0A0F9LE95_9ZZZZ</name>
<proteinExistence type="predicted"/>
<sequence>MGKNDVNTVEAKIYNKGKNLFLRSESYNFNFNRETGFFMRWGKTPQDDPDFSPFGCEILDIEISSGGDCQGNCRWCYKSNGGDQPTHNMTLDEFKIIIDKMPPTLTQCALGIMDIHTNPDFFEMMEYSRSKGIIPNYTTHGLDVTDEAADKTAKLCGAIAVSLVNKKKTFEAIRKFLIRGITQVNCHYMLCQESYDKAFEIIDEIANDETLFNSDKTRANFNAIVFLQYKSKGRNPDDFHSVLDVKKYQKLMAFCEERSIRYGFDSCSAPLFLESIKGREDEKFLEALAEPCEALCMSYYINSKGIGYPCSFVEDIEEGVDVLGCDNFIKNAWYNKISEKWRKKLLKNNRKCPVYNLDAYN</sequence>
<dbReference type="InterPro" id="IPR050377">
    <property type="entry name" value="Radical_SAM_PqqE_MftC-like"/>
</dbReference>
<reference evidence="1" key="1">
    <citation type="journal article" date="2015" name="Nature">
        <title>Complex archaea that bridge the gap between prokaryotes and eukaryotes.</title>
        <authorList>
            <person name="Spang A."/>
            <person name="Saw J.H."/>
            <person name="Jorgensen S.L."/>
            <person name="Zaremba-Niedzwiedzka K."/>
            <person name="Martijn J."/>
            <person name="Lind A.E."/>
            <person name="van Eijk R."/>
            <person name="Schleper C."/>
            <person name="Guy L."/>
            <person name="Ettema T.J."/>
        </authorList>
    </citation>
    <scope>NUCLEOTIDE SEQUENCE</scope>
</reference>
<dbReference type="InterPro" id="IPR013785">
    <property type="entry name" value="Aldolase_TIM"/>
</dbReference>
<dbReference type="AlphaFoldDB" id="A0A0F9LE95"/>
<evidence type="ECO:0000313" key="1">
    <source>
        <dbReference type="EMBL" id="KKM85546.1"/>
    </source>
</evidence>
<protein>
    <recommendedName>
        <fullName evidence="2">Radical SAM core domain-containing protein</fullName>
    </recommendedName>
</protein>
<evidence type="ECO:0008006" key="2">
    <source>
        <dbReference type="Google" id="ProtNLM"/>
    </source>
</evidence>
<accession>A0A0F9LE95</accession>